<evidence type="ECO:0000313" key="2">
    <source>
        <dbReference type="Proteomes" id="UP000033428"/>
    </source>
</evidence>
<gene>
    <name evidence="1" type="ORF">OMAG_000511</name>
</gene>
<feature type="non-terminal residue" evidence="1">
    <location>
        <position position="1"/>
    </location>
</feature>
<dbReference type="Proteomes" id="UP000033428">
    <property type="component" value="Unassembled WGS sequence"/>
</dbReference>
<dbReference type="EMBL" id="JYNY01000110">
    <property type="protein sequence ID" value="KJJ85624.1"/>
    <property type="molecule type" value="Genomic_DNA"/>
</dbReference>
<sequence>IYDRTGAYTTSYEATKFTFLFLIPVSEKEKIYFIFFFFFQRPGESTHT</sequence>
<keyword evidence="2" id="KW-1185">Reference proteome</keyword>
<comment type="caution">
    <text evidence="1">The sequence shown here is derived from an EMBL/GenBank/DDBJ whole genome shotgun (WGS) entry which is preliminary data.</text>
</comment>
<protein>
    <submittedName>
        <fullName evidence="1">Uncharacterized protein</fullName>
    </submittedName>
</protein>
<reference evidence="1 2" key="1">
    <citation type="submission" date="2015-02" db="EMBL/GenBank/DDBJ databases">
        <title>Single-cell genomics of uncultivated deep-branching MTB reveals a conserved set of magnetosome genes.</title>
        <authorList>
            <person name="Kolinko S."/>
            <person name="Richter M."/>
            <person name="Glockner F.O."/>
            <person name="Brachmann A."/>
            <person name="Schuler D."/>
        </authorList>
    </citation>
    <scope>NUCLEOTIDE SEQUENCE [LARGE SCALE GENOMIC DNA]</scope>
    <source>
        <strain evidence="1">SKK-01</strain>
    </source>
</reference>
<proteinExistence type="predicted"/>
<name>A0A0F0CUB1_9BACT</name>
<dbReference type="AlphaFoldDB" id="A0A0F0CUB1"/>
<organism evidence="1 2">
    <name type="scientific">Candidatus Omnitrophus magneticus</name>
    <dbReference type="NCBI Taxonomy" id="1609969"/>
    <lineage>
        <taxon>Bacteria</taxon>
        <taxon>Pseudomonadati</taxon>
        <taxon>Candidatus Omnitrophota</taxon>
        <taxon>Candidatus Omnitrophus</taxon>
    </lineage>
</organism>
<accession>A0A0F0CUB1</accession>
<evidence type="ECO:0000313" key="1">
    <source>
        <dbReference type="EMBL" id="KJJ85624.1"/>
    </source>
</evidence>